<feature type="compositionally biased region" description="Polar residues" evidence="1">
    <location>
        <begin position="399"/>
        <end position="414"/>
    </location>
</feature>
<comment type="caution">
    <text evidence="2">The sequence shown here is derived from an EMBL/GenBank/DDBJ whole genome shotgun (WGS) entry which is preliminary data.</text>
</comment>
<protein>
    <submittedName>
        <fullName evidence="2">Uncharacterized protein</fullName>
    </submittedName>
</protein>
<sequence>MAQLNFSSSSFAQEIQENIQNVVKHFHFEKPEEFDIAAHLLTEICEHKQIITSTPAINNKLYEDIKKIEDMLNDYDMYISLQYIKNYPVKFIETDFDTDDETVKEEKISTLLSDLEEATDADIEKAFQDLILTETADQATYLSKIGLEIKNARIQERAIITANADATRETLRNALPPAPGSERCTLTEKFAEILGGTLRYQEVIEKLSETSGLINCADIQGKIDGNYIDAYGLKWSFTLHHQDGSKNNLVVLISNDQSIAPDNENPHHIITAEQAICTFLYANFNYACGPHAISTSSVCDLLHTIIRQRADVAFAYAYAITCDKTEVFNSLLSDFFEQALSREKMIERINTNTRAEAPVISIEQLRQRMFNDGSLEWENIRQPQGLLFNFPRQNSQNASLNSSFDLENSPNLSSIEPLVDDSDEESLDNNAPQNLSMPVYTRESPRRSTRMRRAPNRYQ</sequence>
<evidence type="ECO:0000313" key="2">
    <source>
        <dbReference type="EMBL" id="KRG19931.1"/>
    </source>
</evidence>
<dbReference type="EMBL" id="LKHV02000001">
    <property type="protein sequence ID" value="MCS5708489.1"/>
    <property type="molecule type" value="Genomic_DNA"/>
</dbReference>
<evidence type="ECO:0000313" key="4">
    <source>
        <dbReference type="Proteomes" id="UP000051494"/>
    </source>
</evidence>
<reference evidence="2" key="1">
    <citation type="submission" date="2015-09" db="EMBL/GenBank/DDBJ databases">
        <title>Draft Genome Sequences of Two Novel Amoeba-resistant Intranuclear Bacteria, Candidatus Berkiella cookevillensis and Candidatus Berkiella aquae.</title>
        <authorList>
            <person name="Mehari Y.T."/>
            <person name="Arivett B.A."/>
            <person name="Farone A.L."/>
            <person name="Gunderson J.H."/>
            <person name="Farone M.B."/>
        </authorList>
    </citation>
    <scope>NUCLEOTIDE SEQUENCE [LARGE SCALE GENOMIC DNA]</scope>
    <source>
        <strain evidence="2">CC99</strain>
    </source>
</reference>
<accession>A0A0Q9YH40</accession>
<evidence type="ECO:0000313" key="3">
    <source>
        <dbReference type="EMBL" id="MCS5708489.1"/>
    </source>
</evidence>
<name>A0A0Q9YH40_9GAMM</name>
<reference evidence="3" key="2">
    <citation type="journal article" date="2016" name="Genome Announc.">
        <title>Draft Genome Sequences of Two Novel Amoeba-Resistant Intranuclear Bacteria, 'Candidatus Berkiella cookevillensis' and 'Candidatus Berkiella aquae'.</title>
        <authorList>
            <person name="Mehari Y.T."/>
            <person name="Arivett B.A."/>
            <person name="Farone A.L."/>
            <person name="Gunderson J.H."/>
            <person name="Farone M.B."/>
        </authorList>
    </citation>
    <scope>NUCLEOTIDE SEQUENCE</scope>
    <source>
        <strain evidence="3">CC99</strain>
    </source>
</reference>
<dbReference type="RefSeq" id="WP_057622639.1">
    <property type="nucleotide sequence ID" value="NZ_LKHV02000001.1"/>
</dbReference>
<evidence type="ECO:0000256" key="1">
    <source>
        <dbReference type="SAM" id="MobiDB-lite"/>
    </source>
</evidence>
<feature type="region of interest" description="Disordered" evidence="1">
    <location>
        <begin position="399"/>
        <end position="459"/>
    </location>
</feature>
<dbReference type="EMBL" id="LKHV01000001">
    <property type="protein sequence ID" value="KRG19931.1"/>
    <property type="molecule type" value="Genomic_DNA"/>
</dbReference>
<feature type="compositionally biased region" description="Basic residues" evidence="1">
    <location>
        <begin position="447"/>
        <end position="459"/>
    </location>
</feature>
<dbReference type="AlphaFoldDB" id="A0A0Q9YH40"/>
<proteinExistence type="predicted"/>
<keyword evidence="4" id="KW-1185">Reference proteome</keyword>
<feature type="compositionally biased region" description="Acidic residues" evidence="1">
    <location>
        <begin position="418"/>
        <end position="427"/>
    </location>
</feature>
<organism evidence="2">
    <name type="scientific">Candidatus Berkiella cookevillensis</name>
    <dbReference type="NCBI Taxonomy" id="437022"/>
    <lineage>
        <taxon>Bacteria</taxon>
        <taxon>Pseudomonadati</taxon>
        <taxon>Pseudomonadota</taxon>
        <taxon>Gammaproteobacteria</taxon>
        <taxon>Candidatus Berkiellales</taxon>
        <taxon>Candidatus Berkiellaceae</taxon>
        <taxon>Candidatus Berkiella</taxon>
    </lineage>
</organism>
<gene>
    <name evidence="2" type="ORF">CC99x_00152</name>
    <name evidence="3" type="ORF">CC99x_006160</name>
</gene>
<dbReference type="Proteomes" id="UP000051494">
    <property type="component" value="Unassembled WGS sequence"/>
</dbReference>
<reference evidence="3" key="3">
    <citation type="submission" date="2021-06" db="EMBL/GenBank/DDBJ databases">
        <title>Genomic Description and Analysis of Intracellular Bacteria, Candidatus Berkiella cookevillensis and Candidatus Berkiella aquae.</title>
        <authorList>
            <person name="Kidane D.T."/>
            <person name="Mehari Y.T."/>
            <person name="Rice F.C."/>
            <person name="Arivett B.A."/>
            <person name="Farone A.L."/>
            <person name="Berk S.G."/>
            <person name="Farone M.B."/>
        </authorList>
    </citation>
    <scope>NUCLEOTIDE SEQUENCE</scope>
    <source>
        <strain evidence="3">CC99</strain>
    </source>
</reference>